<name>A0ACB6Z3I4_THEGA</name>
<proteinExistence type="predicted"/>
<gene>
    <name evidence="1" type="ORF">BDM02DRAFT_3122096</name>
</gene>
<accession>A0ACB6Z3I4</accession>
<sequence>MGLGGNKLFHGTGKLFTVALSNSPKHSLLDNVLETSESLPTRKRLKRCSIPTVLLVRVRLSLGGSLFFPTTRLFNIRPALYSGAR</sequence>
<comment type="caution">
    <text evidence="1">The sequence shown here is derived from an EMBL/GenBank/DDBJ whole genome shotgun (WGS) entry which is preliminary data.</text>
</comment>
<reference evidence="1" key="1">
    <citation type="submission" date="2019-10" db="EMBL/GenBank/DDBJ databases">
        <authorList>
            <consortium name="DOE Joint Genome Institute"/>
            <person name="Kuo A."/>
            <person name="Miyauchi S."/>
            <person name="Kiss E."/>
            <person name="Drula E."/>
            <person name="Kohler A."/>
            <person name="Sanchez-Garcia M."/>
            <person name="Andreopoulos B."/>
            <person name="Barry K.W."/>
            <person name="Bonito G."/>
            <person name="Buee M."/>
            <person name="Carver A."/>
            <person name="Chen C."/>
            <person name="Cichocki N."/>
            <person name="Clum A."/>
            <person name="Culley D."/>
            <person name="Crous P.W."/>
            <person name="Fauchery L."/>
            <person name="Girlanda M."/>
            <person name="Hayes R."/>
            <person name="Keri Z."/>
            <person name="Labutti K."/>
            <person name="Lipzen A."/>
            <person name="Lombard V."/>
            <person name="Magnuson J."/>
            <person name="Maillard F."/>
            <person name="Morin E."/>
            <person name="Murat C."/>
            <person name="Nolan M."/>
            <person name="Ohm R."/>
            <person name="Pangilinan J."/>
            <person name="Pereira M."/>
            <person name="Perotto S."/>
            <person name="Peter M."/>
            <person name="Riley R."/>
            <person name="Sitrit Y."/>
            <person name="Stielow B."/>
            <person name="Szollosi G."/>
            <person name="Zifcakova L."/>
            <person name="Stursova M."/>
            <person name="Spatafora J.W."/>
            <person name="Tedersoo L."/>
            <person name="Vaario L.-M."/>
            <person name="Yamada A."/>
            <person name="Yan M."/>
            <person name="Wang P."/>
            <person name="Xu J."/>
            <person name="Bruns T."/>
            <person name="Baldrian P."/>
            <person name="Vilgalys R."/>
            <person name="Henrissat B."/>
            <person name="Grigoriev I.V."/>
            <person name="Hibbett D."/>
            <person name="Nagy L.G."/>
            <person name="Martin F.M."/>
        </authorList>
    </citation>
    <scope>NUCLEOTIDE SEQUENCE</scope>
    <source>
        <strain evidence="1">P2</strain>
    </source>
</reference>
<keyword evidence="2" id="KW-1185">Reference proteome</keyword>
<dbReference type="Proteomes" id="UP000886501">
    <property type="component" value="Unassembled WGS sequence"/>
</dbReference>
<evidence type="ECO:0000313" key="2">
    <source>
        <dbReference type="Proteomes" id="UP000886501"/>
    </source>
</evidence>
<organism evidence="1 2">
    <name type="scientific">Thelephora ganbajun</name>
    <name type="common">Ganba fungus</name>
    <dbReference type="NCBI Taxonomy" id="370292"/>
    <lineage>
        <taxon>Eukaryota</taxon>
        <taxon>Fungi</taxon>
        <taxon>Dikarya</taxon>
        <taxon>Basidiomycota</taxon>
        <taxon>Agaricomycotina</taxon>
        <taxon>Agaricomycetes</taxon>
        <taxon>Thelephorales</taxon>
        <taxon>Thelephoraceae</taxon>
        <taxon>Thelephora</taxon>
    </lineage>
</organism>
<protein>
    <submittedName>
        <fullName evidence="1">Uncharacterized protein</fullName>
    </submittedName>
</protein>
<reference evidence="1" key="2">
    <citation type="journal article" date="2020" name="Nat. Commun.">
        <title>Large-scale genome sequencing of mycorrhizal fungi provides insights into the early evolution of symbiotic traits.</title>
        <authorList>
            <person name="Miyauchi S."/>
            <person name="Kiss E."/>
            <person name="Kuo A."/>
            <person name="Drula E."/>
            <person name="Kohler A."/>
            <person name="Sanchez-Garcia M."/>
            <person name="Morin E."/>
            <person name="Andreopoulos B."/>
            <person name="Barry K.W."/>
            <person name="Bonito G."/>
            <person name="Buee M."/>
            <person name="Carver A."/>
            <person name="Chen C."/>
            <person name="Cichocki N."/>
            <person name="Clum A."/>
            <person name="Culley D."/>
            <person name="Crous P.W."/>
            <person name="Fauchery L."/>
            <person name="Girlanda M."/>
            <person name="Hayes R.D."/>
            <person name="Keri Z."/>
            <person name="LaButti K."/>
            <person name="Lipzen A."/>
            <person name="Lombard V."/>
            <person name="Magnuson J."/>
            <person name="Maillard F."/>
            <person name="Murat C."/>
            <person name="Nolan M."/>
            <person name="Ohm R.A."/>
            <person name="Pangilinan J."/>
            <person name="Pereira M.F."/>
            <person name="Perotto S."/>
            <person name="Peter M."/>
            <person name="Pfister S."/>
            <person name="Riley R."/>
            <person name="Sitrit Y."/>
            <person name="Stielow J.B."/>
            <person name="Szollosi G."/>
            <person name="Zifcakova L."/>
            <person name="Stursova M."/>
            <person name="Spatafora J.W."/>
            <person name="Tedersoo L."/>
            <person name="Vaario L.M."/>
            <person name="Yamada A."/>
            <person name="Yan M."/>
            <person name="Wang P."/>
            <person name="Xu J."/>
            <person name="Bruns T."/>
            <person name="Baldrian P."/>
            <person name="Vilgalys R."/>
            <person name="Dunand C."/>
            <person name="Henrissat B."/>
            <person name="Grigoriev I.V."/>
            <person name="Hibbett D."/>
            <person name="Nagy L.G."/>
            <person name="Martin F.M."/>
        </authorList>
    </citation>
    <scope>NUCLEOTIDE SEQUENCE</scope>
    <source>
        <strain evidence="1">P2</strain>
    </source>
</reference>
<evidence type="ECO:0000313" key="1">
    <source>
        <dbReference type="EMBL" id="KAF9644315.1"/>
    </source>
</evidence>
<dbReference type="EMBL" id="MU118147">
    <property type="protein sequence ID" value="KAF9644315.1"/>
    <property type="molecule type" value="Genomic_DNA"/>
</dbReference>